<protein>
    <submittedName>
        <fullName evidence="2">Uncharacterized protein</fullName>
    </submittedName>
</protein>
<accession>A0A485PQG7</accession>
<evidence type="ECO:0000256" key="1">
    <source>
        <dbReference type="SAM" id="MobiDB-lite"/>
    </source>
</evidence>
<feature type="region of interest" description="Disordered" evidence="1">
    <location>
        <begin position="39"/>
        <end position="65"/>
    </location>
</feature>
<dbReference type="EMBL" id="CAAGRJ010040041">
    <property type="protein sequence ID" value="VFV47057.1"/>
    <property type="molecule type" value="Genomic_DNA"/>
</dbReference>
<organism evidence="2 3">
    <name type="scientific">Lynx pardinus</name>
    <name type="common">Iberian lynx</name>
    <name type="synonym">Felis pardina</name>
    <dbReference type="NCBI Taxonomy" id="191816"/>
    <lineage>
        <taxon>Eukaryota</taxon>
        <taxon>Metazoa</taxon>
        <taxon>Chordata</taxon>
        <taxon>Craniata</taxon>
        <taxon>Vertebrata</taxon>
        <taxon>Euteleostomi</taxon>
        <taxon>Mammalia</taxon>
        <taxon>Eutheria</taxon>
        <taxon>Laurasiatheria</taxon>
        <taxon>Carnivora</taxon>
        <taxon>Feliformia</taxon>
        <taxon>Felidae</taxon>
        <taxon>Felinae</taxon>
        <taxon>Lynx</taxon>
    </lineage>
</organism>
<sequence length="172" mass="18831">MRNMQRGRSTNVCLFLQRRGCRPPAQLCRGWGRTFPEREPGLARAPGVHVTPTPTPHFSRELPKPNPAQDGIMWRGMGLNVATPKHIPALPSAIFLPLSWPTSALAPWIPLPGAFQIQQKHFFFFLESRTKSGLRSGGGEGLWEGARGWRGGAAVALRPGEVSELHLPANGS</sequence>
<name>A0A485PQG7_LYNPA</name>
<dbReference type="AlphaFoldDB" id="A0A485PQG7"/>
<reference evidence="2 3" key="1">
    <citation type="submission" date="2019-01" db="EMBL/GenBank/DDBJ databases">
        <authorList>
            <person name="Alioto T."/>
            <person name="Alioto T."/>
        </authorList>
    </citation>
    <scope>NUCLEOTIDE SEQUENCE [LARGE SCALE GENOMIC DNA]</scope>
</reference>
<gene>
    <name evidence="2" type="ORF">LYPA_23C010781</name>
</gene>
<evidence type="ECO:0000313" key="2">
    <source>
        <dbReference type="EMBL" id="VFV47057.1"/>
    </source>
</evidence>
<keyword evidence="3" id="KW-1185">Reference proteome</keyword>
<proteinExistence type="predicted"/>
<evidence type="ECO:0000313" key="3">
    <source>
        <dbReference type="Proteomes" id="UP000386466"/>
    </source>
</evidence>
<dbReference type="Proteomes" id="UP000386466">
    <property type="component" value="Unassembled WGS sequence"/>
</dbReference>